<dbReference type="EMBL" id="LDJJ01000061">
    <property type="protein sequence ID" value="KRG64615.1"/>
    <property type="molecule type" value="Genomic_DNA"/>
</dbReference>
<comment type="caution">
    <text evidence="6">The sequence shown here is derived from an EMBL/GenBank/DDBJ whole genome shotgun (WGS) entry which is preliminary data.</text>
</comment>
<dbReference type="AlphaFoldDB" id="A0A0R0CF14"/>
<keyword evidence="4 5" id="KW-0472">Membrane</keyword>
<evidence type="ECO:0008006" key="8">
    <source>
        <dbReference type="Google" id="ProtNLM"/>
    </source>
</evidence>
<feature type="transmembrane region" description="Helical" evidence="5">
    <location>
        <begin position="12"/>
        <end position="34"/>
    </location>
</feature>
<sequence>MPFEVSMGGIYFPGALVLVVLLLPLFGVLDYGLGRVGLYRRALHPSLVRVALFAAIYCMALLLFLPHFSD</sequence>
<proteinExistence type="predicted"/>
<dbReference type="PATRIC" id="fig|405446.3.peg.3132"/>
<evidence type="ECO:0000256" key="3">
    <source>
        <dbReference type="ARBA" id="ARBA00022989"/>
    </source>
</evidence>
<reference evidence="6 7" key="1">
    <citation type="submission" date="2015-05" db="EMBL/GenBank/DDBJ databases">
        <title>Genome sequencing and analysis of members of genus Stenotrophomonas.</title>
        <authorList>
            <person name="Patil P.P."/>
            <person name="Midha S."/>
            <person name="Patil P.B."/>
        </authorList>
    </citation>
    <scope>NUCLEOTIDE SEQUENCE [LARGE SCALE GENOMIC DNA]</scope>
    <source>
        <strain evidence="6 7">DSM 18941</strain>
    </source>
</reference>
<keyword evidence="3 5" id="KW-1133">Transmembrane helix</keyword>
<organism evidence="6 7">
    <name type="scientific">Stenotrophomonas terrae</name>
    <dbReference type="NCBI Taxonomy" id="405446"/>
    <lineage>
        <taxon>Bacteria</taxon>
        <taxon>Pseudomonadati</taxon>
        <taxon>Pseudomonadota</taxon>
        <taxon>Gammaproteobacteria</taxon>
        <taxon>Lysobacterales</taxon>
        <taxon>Lysobacteraceae</taxon>
        <taxon>Stenotrophomonas</taxon>
    </lineage>
</organism>
<dbReference type="RefSeq" id="WP_057629846.1">
    <property type="nucleotide sequence ID" value="NZ_LDJJ01000061.1"/>
</dbReference>
<dbReference type="InterPro" id="IPR012451">
    <property type="entry name" value="DUF1656"/>
</dbReference>
<evidence type="ECO:0000256" key="2">
    <source>
        <dbReference type="ARBA" id="ARBA00022692"/>
    </source>
</evidence>
<dbReference type="Pfam" id="PF07869">
    <property type="entry name" value="DUF1656"/>
    <property type="match status" value="1"/>
</dbReference>
<name>A0A0R0CF14_9GAMM</name>
<protein>
    <recommendedName>
        <fullName evidence="8">DUF1656 domain-containing protein</fullName>
    </recommendedName>
</protein>
<dbReference type="OrthoDB" id="6080293at2"/>
<gene>
    <name evidence="6" type="ORF">ABB27_16285</name>
</gene>
<keyword evidence="7" id="KW-1185">Reference proteome</keyword>
<evidence type="ECO:0000313" key="7">
    <source>
        <dbReference type="Proteomes" id="UP000051863"/>
    </source>
</evidence>
<dbReference type="Proteomes" id="UP000051863">
    <property type="component" value="Unassembled WGS sequence"/>
</dbReference>
<keyword evidence="1" id="KW-1003">Cell membrane</keyword>
<evidence type="ECO:0000256" key="1">
    <source>
        <dbReference type="ARBA" id="ARBA00022475"/>
    </source>
</evidence>
<keyword evidence="2 5" id="KW-0812">Transmembrane</keyword>
<evidence type="ECO:0000256" key="5">
    <source>
        <dbReference type="SAM" id="Phobius"/>
    </source>
</evidence>
<evidence type="ECO:0000256" key="4">
    <source>
        <dbReference type="ARBA" id="ARBA00023136"/>
    </source>
</evidence>
<accession>A0A0R0CF14</accession>
<evidence type="ECO:0000313" key="6">
    <source>
        <dbReference type="EMBL" id="KRG64615.1"/>
    </source>
</evidence>
<feature type="transmembrane region" description="Helical" evidence="5">
    <location>
        <begin position="46"/>
        <end position="65"/>
    </location>
</feature>